<feature type="domain" description="F-box" evidence="1">
    <location>
        <begin position="1"/>
        <end position="46"/>
    </location>
</feature>
<evidence type="ECO:0000313" key="2">
    <source>
        <dbReference type="EMBL" id="KAF0904913.1"/>
    </source>
</evidence>
<comment type="caution">
    <text evidence="2">The sequence shown here is derived from an EMBL/GenBank/DDBJ whole genome shotgun (WGS) entry which is preliminary data.</text>
</comment>
<sequence>MSLGDMPESCIAAVLLYLDLPEICHVTHLNQAFRGIASTDWVWVAKLPANYVAYVNSDNNGDGDSAMEGNGSRSSFAVAMIKNKIYARMCLPTPFDGGTKCICVCPQIKLQEEIACRMEWSEQVTVLMARLPYANGVAISLDGKYVMVVLAQGLQD</sequence>
<dbReference type="EMBL" id="SPHZ02000008">
    <property type="protein sequence ID" value="KAF0904913.1"/>
    <property type="molecule type" value="Genomic_DNA"/>
</dbReference>
<name>A0A6G1CZK4_9ORYZ</name>
<protein>
    <recommendedName>
        <fullName evidence="1">F-box domain-containing protein</fullName>
    </recommendedName>
</protein>
<dbReference type="InterPro" id="IPR001810">
    <property type="entry name" value="F-box_dom"/>
</dbReference>
<evidence type="ECO:0000259" key="1">
    <source>
        <dbReference type="PROSITE" id="PS50181"/>
    </source>
</evidence>
<dbReference type="Proteomes" id="UP000479710">
    <property type="component" value="Unassembled WGS sequence"/>
</dbReference>
<dbReference type="PANTHER" id="PTHR31960:SF30">
    <property type="entry name" value="OS04G0571300 PROTEIN"/>
    <property type="match status" value="1"/>
</dbReference>
<dbReference type="PANTHER" id="PTHR31960">
    <property type="entry name" value="F-BOX PROTEIN PP2-A15"/>
    <property type="match status" value="1"/>
</dbReference>
<reference evidence="2 3" key="1">
    <citation type="submission" date="2019-11" db="EMBL/GenBank/DDBJ databases">
        <title>Whole genome sequence of Oryza granulata.</title>
        <authorList>
            <person name="Li W."/>
        </authorList>
    </citation>
    <scope>NUCLEOTIDE SEQUENCE [LARGE SCALE GENOMIC DNA]</scope>
    <source>
        <strain evidence="3">cv. Menghai</strain>
        <tissue evidence="2">Leaf</tissue>
    </source>
</reference>
<accession>A0A6G1CZK4</accession>
<dbReference type="OrthoDB" id="778021at2759"/>
<proteinExistence type="predicted"/>
<dbReference type="PROSITE" id="PS50181">
    <property type="entry name" value="FBOX"/>
    <property type="match status" value="1"/>
</dbReference>
<keyword evidence="3" id="KW-1185">Reference proteome</keyword>
<dbReference type="SUPFAM" id="SSF81383">
    <property type="entry name" value="F-box domain"/>
    <property type="match status" value="1"/>
</dbReference>
<dbReference type="AlphaFoldDB" id="A0A6G1CZK4"/>
<organism evidence="2 3">
    <name type="scientific">Oryza meyeriana var. granulata</name>
    <dbReference type="NCBI Taxonomy" id="110450"/>
    <lineage>
        <taxon>Eukaryota</taxon>
        <taxon>Viridiplantae</taxon>
        <taxon>Streptophyta</taxon>
        <taxon>Embryophyta</taxon>
        <taxon>Tracheophyta</taxon>
        <taxon>Spermatophyta</taxon>
        <taxon>Magnoliopsida</taxon>
        <taxon>Liliopsida</taxon>
        <taxon>Poales</taxon>
        <taxon>Poaceae</taxon>
        <taxon>BOP clade</taxon>
        <taxon>Oryzoideae</taxon>
        <taxon>Oryzeae</taxon>
        <taxon>Oryzinae</taxon>
        <taxon>Oryza</taxon>
        <taxon>Oryza meyeriana</taxon>
    </lineage>
</organism>
<evidence type="ECO:0000313" key="3">
    <source>
        <dbReference type="Proteomes" id="UP000479710"/>
    </source>
</evidence>
<gene>
    <name evidence="2" type="ORF">E2562_038698</name>
</gene>
<dbReference type="InterPro" id="IPR036047">
    <property type="entry name" value="F-box-like_dom_sf"/>
</dbReference>